<dbReference type="EMBL" id="JACOOZ010000001">
    <property type="protein sequence ID" value="MBC5666643.1"/>
    <property type="molecule type" value="Genomic_DNA"/>
</dbReference>
<evidence type="ECO:0000313" key="1">
    <source>
        <dbReference type="EMBL" id="MBC5666643.1"/>
    </source>
</evidence>
<gene>
    <name evidence="1" type="ORF">H8S00_01345</name>
</gene>
<sequence length="160" mass="18583">MKRMVTQLQPDVRAYLHGGEVIKRYIRVEEVAHEYGFSVEETEYIAKAASSLYKLTRIHLVKKERFDEFMKHIYKVPGTNKQIIKKFARIGEASIIYSIGRHRFIELARAAGATYKINEGTGGTVLVNLEIFDNYMEQFRQPVRPLKEPLYGQEEGELNE</sequence>
<reference evidence="1 2" key="1">
    <citation type="submission" date="2020-08" db="EMBL/GenBank/DDBJ databases">
        <title>Genome public.</title>
        <authorList>
            <person name="Liu C."/>
            <person name="Sun Q."/>
        </authorList>
    </citation>
    <scope>NUCLEOTIDE SEQUENCE [LARGE SCALE GENOMIC DNA]</scope>
    <source>
        <strain evidence="1 2">BX4</strain>
    </source>
</reference>
<dbReference type="InterPro" id="IPR045591">
    <property type="entry name" value="DUF6462"/>
</dbReference>
<name>A0ABR7EZ77_9FIRM</name>
<organism evidence="1 2">
    <name type="scientific">Eubacterium segne</name>
    <dbReference type="NCBI Taxonomy" id="2763045"/>
    <lineage>
        <taxon>Bacteria</taxon>
        <taxon>Bacillati</taxon>
        <taxon>Bacillota</taxon>
        <taxon>Clostridia</taxon>
        <taxon>Eubacteriales</taxon>
        <taxon>Eubacteriaceae</taxon>
        <taxon>Eubacterium</taxon>
    </lineage>
</organism>
<accession>A0ABR7EZ77</accession>
<evidence type="ECO:0000313" key="2">
    <source>
        <dbReference type="Proteomes" id="UP000597877"/>
    </source>
</evidence>
<dbReference type="Pfam" id="PF20063">
    <property type="entry name" value="DUF6462"/>
    <property type="match status" value="2"/>
</dbReference>
<proteinExistence type="predicted"/>
<protein>
    <submittedName>
        <fullName evidence="1">Uncharacterized protein</fullName>
    </submittedName>
</protein>
<keyword evidence="2" id="KW-1185">Reference proteome</keyword>
<dbReference type="Proteomes" id="UP000597877">
    <property type="component" value="Unassembled WGS sequence"/>
</dbReference>
<comment type="caution">
    <text evidence="1">The sequence shown here is derived from an EMBL/GenBank/DDBJ whole genome shotgun (WGS) entry which is preliminary data.</text>
</comment>